<keyword evidence="5" id="KW-1185">Reference proteome</keyword>
<comment type="similarity">
    <text evidence="1">Belongs to the histone deacetylase family.</text>
</comment>
<dbReference type="InterPro" id="IPR044150">
    <property type="entry name" value="HDAC_classIV"/>
</dbReference>
<comment type="caution">
    <text evidence="4">The sequence shown here is derived from an EMBL/GenBank/DDBJ whole genome shotgun (WGS) entry which is preliminary data.</text>
</comment>
<keyword evidence="2" id="KW-0378">Hydrolase</keyword>
<dbReference type="InterPro" id="IPR023801">
    <property type="entry name" value="His_deacetylse_dom"/>
</dbReference>
<dbReference type="PANTHER" id="PTHR10625">
    <property type="entry name" value="HISTONE DEACETYLASE HDAC1-RELATED"/>
    <property type="match status" value="1"/>
</dbReference>
<protein>
    <submittedName>
        <fullName evidence="4">Histone deacetylase</fullName>
    </submittedName>
</protein>
<dbReference type="Gene3D" id="3.40.800.20">
    <property type="entry name" value="Histone deacetylase domain"/>
    <property type="match status" value="1"/>
</dbReference>
<dbReference type="Pfam" id="PF00850">
    <property type="entry name" value="Hist_deacetyl"/>
    <property type="match status" value="1"/>
</dbReference>
<evidence type="ECO:0000256" key="1">
    <source>
        <dbReference type="ARBA" id="ARBA00005947"/>
    </source>
</evidence>
<sequence>MTGLSVVWSPDYTAHDVPDHHRFPMGKYEAVARRLVADGIVASFGAFHAPIAAPASWLELAHDGAYVDGVLTQSLPDDVQRRIGFKVTEPIARRARTSAAGTTLAARLALGQGAAASAAGGSHHASREGGAGFCVFNDVGVAASVLLAEGAISRALVIDLDVHQGDGTARIFEGDDRVFTLSLHCEKNWPRRKARSDLDIGLPDGMGDADYLAALSDALDIVLDGPKPDLVFYNAGVDPHADDRLGLLSLSDNGLLARDRMVADRVMALGLPLCGVLGGGYSRDVEALAGRHAGMFRALGESLARYA</sequence>
<evidence type="ECO:0000313" key="5">
    <source>
        <dbReference type="Proteomes" id="UP001595379"/>
    </source>
</evidence>
<dbReference type="EMBL" id="JBHRSV010000019">
    <property type="protein sequence ID" value="MFC2926417.1"/>
    <property type="molecule type" value="Genomic_DNA"/>
</dbReference>
<dbReference type="PRINTS" id="PR01270">
    <property type="entry name" value="HDASUPER"/>
</dbReference>
<organism evidence="4 5">
    <name type="scientific">Hyphobacterium vulgare</name>
    <dbReference type="NCBI Taxonomy" id="1736751"/>
    <lineage>
        <taxon>Bacteria</taxon>
        <taxon>Pseudomonadati</taxon>
        <taxon>Pseudomonadota</taxon>
        <taxon>Alphaproteobacteria</taxon>
        <taxon>Maricaulales</taxon>
        <taxon>Maricaulaceae</taxon>
        <taxon>Hyphobacterium</taxon>
    </lineage>
</organism>
<feature type="domain" description="Histone deacetylase" evidence="3">
    <location>
        <begin position="21"/>
        <end position="284"/>
    </location>
</feature>
<dbReference type="InterPro" id="IPR037138">
    <property type="entry name" value="His_deacetylse_dom_sf"/>
</dbReference>
<evidence type="ECO:0000313" key="4">
    <source>
        <dbReference type="EMBL" id="MFC2926417.1"/>
    </source>
</evidence>
<dbReference type="RefSeq" id="WP_343164210.1">
    <property type="nucleotide sequence ID" value="NZ_JBHRSV010000019.1"/>
</dbReference>
<name>A0ABV6ZY99_9PROT</name>
<dbReference type="InterPro" id="IPR023696">
    <property type="entry name" value="Ureohydrolase_dom_sf"/>
</dbReference>
<dbReference type="Proteomes" id="UP001595379">
    <property type="component" value="Unassembled WGS sequence"/>
</dbReference>
<dbReference type="CDD" id="cd09993">
    <property type="entry name" value="HDAC_classIV"/>
    <property type="match status" value="1"/>
</dbReference>
<proteinExistence type="inferred from homology"/>
<dbReference type="SUPFAM" id="SSF52768">
    <property type="entry name" value="Arginase/deacetylase"/>
    <property type="match status" value="1"/>
</dbReference>
<gene>
    <name evidence="4" type="ORF">ACFOOR_09910</name>
</gene>
<reference evidence="5" key="1">
    <citation type="journal article" date="2019" name="Int. J. Syst. Evol. Microbiol.">
        <title>The Global Catalogue of Microorganisms (GCM) 10K type strain sequencing project: providing services to taxonomists for standard genome sequencing and annotation.</title>
        <authorList>
            <consortium name="The Broad Institute Genomics Platform"/>
            <consortium name="The Broad Institute Genome Sequencing Center for Infectious Disease"/>
            <person name="Wu L."/>
            <person name="Ma J."/>
        </authorList>
    </citation>
    <scope>NUCLEOTIDE SEQUENCE [LARGE SCALE GENOMIC DNA]</scope>
    <source>
        <strain evidence="5">KCTC 52487</strain>
    </source>
</reference>
<evidence type="ECO:0000256" key="2">
    <source>
        <dbReference type="ARBA" id="ARBA00022801"/>
    </source>
</evidence>
<dbReference type="PANTHER" id="PTHR10625:SF19">
    <property type="entry name" value="HISTONE DEACETYLASE 12"/>
    <property type="match status" value="1"/>
</dbReference>
<accession>A0ABV6ZY99</accession>
<evidence type="ECO:0000259" key="3">
    <source>
        <dbReference type="Pfam" id="PF00850"/>
    </source>
</evidence>
<dbReference type="InterPro" id="IPR000286">
    <property type="entry name" value="HDACs"/>
</dbReference>